<accession>A0ABR1X9A4</accession>
<dbReference type="InterPro" id="IPR021514">
    <property type="entry name" value="DUF3176"/>
</dbReference>
<dbReference type="Pfam" id="PF11374">
    <property type="entry name" value="DUF3176"/>
    <property type="match status" value="1"/>
</dbReference>
<comment type="caution">
    <text evidence="3">The sequence shown here is derived from an EMBL/GenBank/DDBJ whole genome shotgun (WGS) entry which is preliminary data.</text>
</comment>
<gene>
    <name evidence="3" type="ORF">PG997_002422</name>
</gene>
<keyword evidence="2" id="KW-0812">Transmembrane</keyword>
<dbReference type="Proteomes" id="UP001433268">
    <property type="component" value="Unassembled WGS sequence"/>
</dbReference>
<organism evidence="3 4">
    <name type="scientific">Apiospora hydei</name>
    <dbReference type="NCBI Taxonomy" id="1337664"/>
    <lineage>
        <taxon>Eukaryota</taxon>
        <taxon>Fungi</taxon>
        <taxon>Dikarya</taxon>
        <taxon>Ascomycota</taxon>
        <taxon>Pezizomycotina</taxon>
        <taxon>Sordariomycetes</taxon>
        <taxon>Xylariomycetidae</taxon>
        <taxon>Amphisphaeriales</taxon>
        <taxon>Apiosporaceae</taxon>
        <taxon>Apiospora</taxon>
    </lineage>
</organism>
<feature type="transmembrane region" description="Helical" evidence="2">
    <location>
        <begin position="12"/>
        <end position="31"/>
    </location>
</feature>
<dbReference type="PANTHER" id="PTHR35394:SF5">
    <property type="entry name" value="DUF3176 DOMAIN-CONTAINING PROTEIN"/>
    <property type="match status" value="1"/>
</dbReference>
<dbReference type="GeneID" id="92039797"/>
<evidence type="ECO:0000313" key="4">
    <source>
        <dbReference type="Proteomes" id="UP001433268"/>
    </source>
</evidence>
<reference evidence="3 4" key="1">
    <citation type="submission" date="2023-01" db="EMBL/GenBank/DDBJ databases">
        <title>Analysis of 21 Apiospora genomes using comparative genomics revels a genus with tremendous synthesis potential of carbohydrate active enzymes and secondary metabolites.</title>
        <authorList>
            <person name="Sorensen T."/>
        </authorList>
    </citation>
    <scope>NUCLEOTIDE SEQUENCE [LARGE SCALE GENOMIC DNA]</scope>
    <source>
        <strain evidence="3 4">CBS 114990</strain>
    </source>
</reference>
<feature type="region of interest" description="Disordered" evidence="1">
    <location>
        <begin position="517"/>
        <end position="577"/>
    </location>
</feature>
<feature type="transmembrane region" description="Helical" evidence="2">
    <location>
        <begin position="96"/>
        <end position="115"/>
    </location>
</feature>
<evidence type="ECO:0000313" key="3">
    <source>
        <dbReference type="EMBL" id="KAK8092061.1"/>
    </source>
</evidence>
<feature type="region of interest" description="Disordered" evidence="1">
    <location>
        <begin position="601"/>
        <end position="653"/>
    </location>
</feature>
<dbReference type="EMBL" id="JAQQWN010000003">
    <property type="protein sequence ID" value="KAK8092061.1"/>
    <property type="molecule type" value="Genomic_DNA"/>
</dbReference>
<proteinExistence type="predicted"/>
<keyword evidence="2" id="KW-1133">Transmembrane helix</keyword>
<sequence>MQRFHVFRAWKVEILSVLLAFGLITSIAALLTLNNEKPVPDWGNHINFNALLAVVSTVLRATLVIIVSSIISQRKWECRGIFGALLLLPTIIRRDAVALSAIIVLLASFLIGPFVQQASHTEECWFALPGPNASLPSAHYVPRLWGYSSTRSSPIQELLGLIMSAAMAPDGPGNQISATCITGNCTFSGENQRGTQNTTHSTVGMCNKCVDVSSLDYVHESKTLRLKNVPKKYNISDHDYLAIIRPIPDLAWLGDLLTPELRAISRWAYINSTSLAKDKSGEKAVAAVCSLYPCLRTYNASITHNQLSEREVRSDPMRVILPEGFPSDLIVQGELWADPRSQYAAVKSPCVEMDGGAVNLSPNISSHSAVTELALYDFTDYGLAPYHITRQNITAPEECIYRHDAHFSGFISDTFGEIVFNGYCDYSSADGGVLCFTNPDKATDSGDFLDSPGIWGVILALYNNGDAEFSIIARWFDAFANTMTNNFRSRPVWKDSILPFIFSRHIIEPTTVHEVKPQEMGTLSSSRRQLPFANDGEDAEDGAVDHDYEAEGTLADDHDDDPPTDSDNTLETHGGGVLLEESEMKAMGDRILVTFRWPSADTKEKTGLGEGGSEVEVGLPTPPLRRRIGSGWRRRRQQSRPDVDVDSLLGTDR</sequence>
<keyword evidence="2" id="KW-0472">Membrane</keyword>
<dbReference type="PANTHER" id="PTHR35394">
    <property type="entry name" value="DUF3176 DOMAIN-CONTAINING PROTEIN"/>
    <property type="match status" value="1"/>
</dbReference>
<evidence type="ECO:0000256" key="2">
    <source>
        <dbReference type="SAM" id="Phobius"/>
    </source>
</evidence>
<evidence type="ECO:0000256" key="1">
    <source>
        <dbReference type="SAM" id="MobiDB-lite"/>
    </source>
</evidence>
<dbReference type="RefSeq" id="XP_066674033.1">
    <property type="nucleotide sequence ID" value="XM_066806737.1"/>
</dbReference>
<feature type="transmembrane region" description="Helical" evidence="2">
    <location>
        <begin position="51"/>
        <end position="71"/>
    </location>
</feature>
<keyword evidence="4" id="KW-1185">Reference proteome</keyword>
<feature type="compositionally biased region" description="Basic residues" evidence="1">
    <location>
        <begin position="624"/>
        <end position="638"/>
    </location>
</feature>
<name>A0ABR1X9A4_9PEZI</name>
<protein>
    <submittedName>
        <fullName evidence="3">Uncharacterized protein</fullName>
    </submittedName>
</protein>